<proteinExistence type="predicted"/>
<protein>
    <submittedName>
        <fullName evidence="5">TonB-dependent receptor</fullName>
    </submittedName>
</protein>
<name>A0A523W9A2_UNCAE</name>
<keyword evidence="2" id="KW-0472">Membrane</keyword>
<sequence length="550" mass="61923">MRKTIVSVMILLGLCKALWGQEGQLPTELPIVVVKGKDRSYLHIVRPKILAHMGHRGEKELSLPPREVWGEKSYHRPPSIPGLEVKPSPVIPWIKSKGPSPPRLLHVSLSTPIIQYAYAPPGYPIKAISVMIPASGTKLPLAITVPTGAAILPPSIMAPGKGGKLSLLKESELLERSFPPSKEESPFPYLHFSASAGSYNNYGYRMDYGRKPEKNAWVFTLGRDYSPRRVEYYEEELGRDEDIAAIEFTRDSGEDGRILLDLGGHQVKLDMPDGTQRVKNKIDIGGERKIKGKRNKFRIQGWAERTQIRTQDEVEYEDVTMGTRISLQMLRSPLVGGLQGETSTSSGSTQAYLFLAGHNVTLKDIKELRLNIEAGLKDIGGWGTEFLPQLDLAYHVTPRLKIRLNGQREFRLARFSDLYFPRDYVIIDEDLPPLRSWGFGGGFTYSPSEIWDVSLVGFLERGDNLVWNWDDASSLMRPLIRDILLKGGRLSWVFHLNDVFEQELSYTYQEVDNQDDPEKIVPGYVGSSGELWLRWKPGNWLIEAGGEIEG</sequence>
<dbReference type="GO" id="GO:0009279">
    <property type="term" value="C:cell outer membrane"/>
    <property type="evidence" value="ECO:0007669"/>
    <property type="project" value="UniProtKB-SubCell"/>
</dbReference>
<dbReference type="InterPro" id="IPR036942">
    <property type="entry name" value="Beta-barrel_TonB_sf"/>
</dbReference>
<evidence type="ECO:0000256" key="2">
    <source>
        <dbReference type="ARBA" id="ARBA00023136"/>
    </source>
</evidence>
<organism evidence="5 6">
    <name type="scientific">Aerophobetes bacterium</name>
    <dbReference type="NCBI Taxonomy" id="2030807"/>
    <lineage>
        <taxon>Bacteria</taxon>
        <taxon>Candidatus Aerophobota</taxon>
    </lineage>
</organism>
<dbReference type="InterPro" id="IPR000531">
    <property type="entry name" value="Beta-barrel_TonB"/>
</dbReference>
<dbReference type="SUPFAM" id="SSF56935">
    <property type="entry name" value="Porins"/>
    <property type="match status" value="1"/>
</dbReference>
<feature type="domain" description="TonB-dependent receptor-like beta-barrel" evidence="4">
    <location>
        <begin position="198"/>
        <end position="541"/>
    </location>
</feature>
<dbReference type="Proteomes" id="UP000319130">
    <property type="component" value="Unassembled WGS sequence"/>
</dbReference>
<evidence type="ECO:0000313" key="6">
    <source>
        <dbReference type="Proteomes" id="UP000319130"/>
    </source>
</evidence>
<accession>A0A523W9A2</accession>
<reference evidence="5 6" key="1">
    <citation type="submission" date="2019-03" db="EMBL/GenBank/DDBJ databases">
        <title>Metabolic potential of uncultured bacteria and archaea associated with petroleum seepage in deep-sea sediments.</title>
        <authorList>
            <person name="Dong X."/>
            <person name="Hubert C."/>
        </authorList>
    </citation>
    <scope>NUCLEOTIDE SEQUENCE [LARGE SCALE GENOMIC DNA]</scope>
    <source>
        <strain evidence="5">E29_bin52</strain>
    </source>
</reference>
<dbReference type="AlphaFoldDB" id="A0A523W9A2"/>
<evidence type="ECO:0000313" key="5">
    <source>
        <dbReference type="EMBL" id="TET63607.1"/>
    </source>
</evidence>
<evidence type="ECO:0000256" key="1">
    <source>
        <dbReference type="ARBA" id="ARBA00004442"/>
    </source>
</evidence>
<comment type="subcellular location">
    <subcellularLocation>
        <location evidence="1">Cell outer membrane</location>
    </subcellularLocation>
</comment>
<comment type="caution">
    <text evidence="5">The sequence shown here is derived from an EMBL/GenBank/DDBJ whole genome shotgun (WGS) entry which is preliminary data.</text>
</comment>
<dbReference type="EMBL" id="SOIZ01000093">
    <property type="protein sequence ID" value="TET63607.1"/>
    <property type="molecule type" value="Genomic_DNA"/>
</dbReference>
<keyword evidence="3" id="KW-0998">Cell outer membrane</keyword>
<keyword evidence="5" id="KW-0675">Receptor</keyword>
<evidence type="ECO:0000259" key="4">
    <source>
        <dbReference type="Pfam" id="PF00593"/>
    </source>
</evidence>
<gene>
    <name evidence="5" type="ORF">E3J48_02265</name>
</gene>
<dbReference type="Gene3D" id="2.40.170.20">
    <property type="entry name" value="TonB-dependent receptor, beta-barrel domain"/>
    <property type="match status" value="1"/>
</dbReference>
<feature type="non-terminal residue" evidence="5">
    <location>
        <position position="550"/>
    </location>
</feature>
<dbReference type="Pfam" id="PF00593">
    <property type="entry name" value="TonB_dep_Rec_b-barrel"/>
    <property type="match status" value="1"/>
</dbReference>
<evidence type="ECO:0000256" key="3">
    <source>
        <dbReference type="ARBA" id="ARBA00023237"/>
    </source>
</evidence>